<keyword evidence="10" id="KW-1185">Reference proteome</keyword>
<dbReference type="InterPro" id="IPR045090">
    <property type="entry name" value="Pept_M3A_M3B"/>
</dbReference>
<evidence type="ECO:0000256" key="3">
    <source>
        <dbReference type="ARBA" id="ARBA00022723"/>
    </source>
</evidence>
<dbReference type="GO" id="GO:0046872">
    <property type="term" value="F:metal ion binding"/>
    <property type="evidence" value="ECO:0007669"/>
    <property type="project" value="UniProtKB-UniRule"/>
</dbReference>
<dbReference type="PANTHER" id="PTHR11804:SF83">
    <property type="entry name" value="LD37516P"/>
    <property type="match status" value="1"/>
</dbReference>
<keyword evidence="3 7" id="KW-0479">Metal-binding</keyword>
<dbReference type="AlphaFoldDB" id="A0AAE0VR66"/>
<dbReference type="GO" id="GO:0006508">
    <property type="term" value="P:proteolysis"/>
    <property type="evidence" value="ECO:0007669"/>
    <property type="project" value="UniProtKB-KW"/>
</dbReference>
<dbReference type="Pfam" id="PF01432">
    <property type="entry name" value="Peptidase_M3"/>
    <property type="match status" value="1"/>
</dbReference>
<dbReference type="InterPro" id="IPR024079">
    <property type="entry name" value="MetalloPept_cat_dom_sf"/>
</dbReference>
<feature type="domain" description="Peptidase M3A/M3B catalytic" evidence="8">
    <location>
        <begin position="268"/>
        <end position="720"/>
    </location>
</feature>
<accession>A0AAE0VR66</accession>
<name>A0AAE0VR66_9BIVA</name>
<organism evidence="9 10">
    <name type="scientific">Potamilus streckersoni</name>
    <dbReference type="NCBI Taxonomy" id="2493646"/>
    <lineage>
        <taxon>Eukaryota</taxon>
        <taxon>Metazoa</taxon>
        <taxon>Spiralia</taxon>
        <taxon>Lophotrochozoa</taxon>
        <taxon>Mollusca</taxon>
        <taxon>Bivalvia</taxon>
        <taxon>Autobranchia</taxon>
        <taxon>Heteroconchia</taxon>
        <taxon>Palaeoheterodonta</taxon>
        <taxon>Unionida</taxon>
        <taxon>Unionoidea</taxon>
        <taxon>Unionidae</taxon>
        <taxon>Ambleminae</taxon>
        <taxon>Lampsilini</taxon>
        <taxon>Potamilus</taxon>
    </lineage>
</organism>
<comment type="cofactor">
    <cofactor evidence="7">
        <name>Zn(2+)</name>
        <dbReference type="ChEBI" id="CHEBI:29105"/>
    </cofactor>
    <text evidence="7">Binds 1 zinc ion.</text>
</comment>
<reference evidence="9" key="3">
    <citation type="submission" date="2023-05" db="EMBL/GenBank/DDBJ databases">
        <authorList>
            <person name="Smith C.H."/>
        </authorList>
    </citation>
    <scope>NUCLEOTIDE SEQUENCE</scope>
    <source>
        <strain evidence="9">CHS0354</strain>
        <tissue evidence="9">Mantle</tissue>
    </source>
</reference>
<dbReference type="Gene3D" id="3.40.390.10">
    <property type="entry name" value="Collagenase (Catalytic Domain)"/>
    <property type="match status" value="1"/>
</dbReference>
<dbReference type="SUPFAM" id="SSF55486">
    <property type="entry name" value="Metalloproteases ('zincins'), catalytic domain"/>
    <property type="match status" value="1"/>
</dbReference>
<dbReference type="Gene3D" id="1.10.1370.10">
    <property type="entry name" value="Neurolysin, domain 3"/>
    <property type="match status" value="1"/>
</dbReference>
<keyword evidence="4 7" id="KW-0378">Hydrolase</keyword>
<evidence type="ECO:0000313" key="9">
    <source>
        <dbReference type="EMBL" id="KAK3586035.1"/>
    </source>
</evidence>
<keyword evidence="2 7" id="KW-0645">Protease</keyword>
<proteinExistence type="inferred from homology"/>
<gene>
    <name evidence="9" type="ORF">CHS0354_033162</name>
</gene>
<dbReference type="GO" id="GO:0004222">
    <property type="term" value="F:metalloendopeptidase activity"/>
    <property type="evidence" value="ECO:0007669"/>
    <property type="project" value="InterPro"/>
</dbReference>
<evidence type="ECO:0000256" key="2">
    <source>
        <dbReference type="ARBA" id="ARBA00022670"/>
    </source>
</evidence>
<evidence type="ECO:0000256" key="5">
    <source>
        <dbReference type="ARBA" id="ARBA00022833"/>
    </source>
</evidence>
<evidence type="ECO:0000313" key="10">
    <source>
        <dbReference type="Proteomes" id="UP001195483"/>
    </source>
</evidence>
<evidence type="ECO:0000256" key="6">
    <source>
        <dbReference type="ARBA" id="ARBA00023049"/>
    </source>
</evidence>
<comment type="caution">
    <text evidence="9">The sequence shown here is derived from an EMBL/GenBank/DDBJ whole genome shotgun (WGS) entry which is preliminary data.</text>
</comment>
<dbReference type="InterPro" id="IPR001567">
    <property type="entry name" value="Pept_M3A_M3B_dom"/>
</dbReference>
<reference evidence="9" key="2">
    <citation type="journal article" date="2021" name="Genome Biol. Evol.">
        <title>Developing a high-quality reference genome for a parasitic bivalve with doubly uniparental inheritance (Bivalvia: Unionida).</title>
        <authorList>
            <person name="Smith C.H."/>
        </authorList>
    </citation>
    <scope>NUCLEOTIDE SEQUENCE</scope>
    <source>
        <strain evidence="9">CHS0354</strain>
        <tissue evidence="9">Mantle</tissue>
    </source>
</reference>
<evidence type="ECO:0000256" key="7">
    <source>
        <dbReference type="RuleBase" id="RU003435"/>
    </source>
</evidence>
<keyword evidence="5 7" id="KW-0862">Zinc</keyword>
<protein>
    <recommendedName>
        <fullName evidence="8">Peptidase M3A/M3B catalytic domain-containing protein</fullName>
    </recommendedName>
</protein>
<comment type="similarity">
    <text evidence="1 7">Belongs to the peptidase M3 family.</text>
</comment>
<evidence type="ECO:0000259" key="8">
    <source>
        <dbReference type="Pfam" id="PF01432"/>
    </source>
</evidence>
<dbReference type="EMBL" id="JAEAOA010001951">
    <property type="protein sequence ID" value="KAK3586035.1"/>
    <property type="molecule type" value="Genomic_DNA"/>
</dbReference>
<evidence type="ECO:0000256" key="1">
    <source>
        <dbReference type="ARBA" id="ARBA00006040"/>
    </source>
</evidence>
<dbReference type="PANTHER" id="PTHR11804">
    <property type="entry name" value="PROTEASE M3 THIMET OLIGOPEPTIDASE-RELATED"/>
    <property type="match status" value="1"/>
</dbReference>
<dbReference type="InterPro" id="IPR024077">
    <property type="entry name" value="Neurolysin/TOP_dom2"/>
</dbReference>
<dbReference type="Proteomes" id="UP001195483">
    <property type="component" value="Unassembled WGS sequence"/>
</dbReference>
<sequence length="723" mass="83177">MAASINRIGQVLAKSPWRINIRYSSATGFPYYVLIPEVPRDTPENNSLLRTKELPKFSEITLKKIITGCAKQALEYETNVFKHIGEISDSKKVKSFESLFHPIEEYYVPMNFALSTASCRCLVSQDEAYMKALIRVSNQVSGAKNERWLNQQLHSAVKEVQANRANLTEFQKRLVDLYALEGRLNGVELQFKEHSKFMKLLNVLMKERKDFSQKVEICKGFFIQSIEDFSVIQGMPKVYLMEMAADKGNPYRGPWNLTFRDKGLYKSFLQTCSSRHIRWNAWQAYNNLSSHLYASQYLNNQKSLDDIRSFRMQIARMLGYENFAQMSMETKMAGSVDNVVNMLESLRLALYPLAQEELGSLNDFARNAGLNEDIQMWDVAYYGLGQNEHLYRINHSDVAAYFPMDKVLDGLFKLCNRLFGISFKKHSPTPDVWAEGVEVFDVMDSDGSYCGSIYMDLLRRPTGKRNECWVESGRDRSDIIGTTPISYIFASFEPSMIPRRPALMNYQDVNTLFQLMGYALQQVLTKVPYSEIAGQRNIEWDALHVCSQFMKHWLNYPKFVQQISGHHETGKQLSDLMVEKLIKSSKPLPAFNKMHELYLSAYDMAAHSSKEHWNELMQQVWEKYMPIELHKEDNHPCSFTEIISDNLSAAYYSFTWSEMLAADVFEAFQDVGLENDEMISQLGKSFKDTFLSLGGGVPAGEVFRRFRGRDPSVDALKKVYGVK</sequence>
<reference evidence="9" key="1">
    <citation type="journal article" date="2021" name="Genome Biol. Evol.">
        <title>A High-Quality Reference Genome for a Parasitic Bivalve with Doubly Uniparental Inheritance (Bivalvia: Unionida).</title>
        <authorList>
            <person name="Smith C.H."/>
        </authorList>
    </citation>
    <scope>NUCLEOTIDE SEQUENCE</scope>
    <source>
        <strain evidence="9">CHS0354</strain>
    </source>
</reference>
<keyword evidence="6 7" id="KW-0482">Metalloprotease</keyword>
<evidence type="ECO:0000256" key="4">
    <source>
        <dbReference type="ARBA" id="ARBA00022801"/>
    </source>
</evidence>